<dbReference type="Pfam" id="PF12044">
    <property type="entry name" value="Metallopep"/>
    <property type="match status" value="1"/>
</dbReference>
<proteinExistence type="predicted"/>
<dbReference type="Proteomes" id="UP000789342">
    <property type="component" value="Unassembled WGS sequence"/>
</dbReference>
<gene>
    <name evidence="1" type="ORF">AMORRO_LOCUS15546</name>
</gene>
<feature type="non-terminal residue" evidence="1">
    <location>
        <position position="112"/>
    </location>
</feature>
<evidence type="ECO:0000313" key="1">
    <source>
        <dbReference type="EMBL" id="CAG8755047.1"/>
    </source>
</evidence>
<comment type="caution">
    <text evidence="1">The sequence shown here is derived from an EMBL/GenBank/DDBJ whole genome shotgun (WGS) entry which is preliminary data.</text>
</comment>
<dbReference type="PANTHER" id="PTHR21054:SF2">
    <property type="entry name" value="MIP04191P"/>
    <property type="match status" value="1"/>
</dbReference>
<dbReference type="PANTHER" id="PTHR21054">
    <property type="entry name" value="ZINC METALLOPROTEINASE-RELATED"/>
    <property type="match status" value="1"/>
</dbReference>
<organism evidence="1 2">
    <name type="scientific">Acaulospora morrowiae</name>
    <dbReference type="NCBI Taxonomy" id="94023"/>
    <lineage>
        <taxon>Eukaryota</taxon>
        <taxon>Fungi</taxon>
        <taxon>Fungi incertae sedis</taxon>
        <taxon>Mucoromycota</taxon>
        <taxon>Glomeromycotina</taxon>
        <taxon>Glomeromycetes</taxon>
        <taxon>Diversisporales</taxon>
        <taxon>Acaulosporaceae</taxon>
        <taxon>Acaulospora</taxon>
    </lineage>
</organism>
<dbReference type="AlphaFoldDB" id="A0A9N9IY80"/>
<dbReference type="OrthoDB" id="74460at2759"/>
<dbReference type="InterPro" id="IPR021917">
    <property type="entry name" value="Unchr_Zn-peptidase-like"/>
</dbReference>
<protein>
    <submittedName>
        <fullName evidence="1">2261_t:CDS:1</fullName>
    </submittedName>
</protein>
<keyword evidence="2" id="KW-1185">Reference proteome</keyword>
<dbReference type="GO" id="GO:0005737">
    <property type="term" value="C:cytoplasm"/>
    <property type="evidence" value="ECO:0007669"/>
    <property type="project" value="TreeGrafter"/>
</dbReference>
<evidence type="ECO:0000313" key="2">
    <source>
        <dbReference type="Proteomes" id="UP000789342"/>
    </source>
</evidence>
<sequence length="112" mass="12422">MLVSDGSSDINTFQSNSLDAGMSLLAPVIVNVQNGEWVHQRVLLIYGRAGPKDLSFKSNVTVEHHTDNFPSTVWPVFNSHFKCLVHLDPGPNNIRFTFDQEPYAPNSPPLST</sequence>
<name>A0A9N9IY80_9GLOM</name>
<reference evidence="1" key="1">
    <citation type="submission" date="2021-06" db="EMBL/GenBank/DDBJ databases">
        <authorList>
            <person name="Kallberg Y."/>
            <person name="Tangrot J."/>
            <person name="Rosling A."/>
        </authorList>
    </citation>
    <scope>NUCLEOTIDE SEQUENCE</scope>
    <source>
        <strain evidence="1">CL551</strain>
    </source>
</reference>
<accession>A0A9N9IY80</accession>
<dbReference type="InterPro" id="IPR053002">
    <property type="entry name" value="Metalloproteinase_M10B"/>
</dbReference>
<dbReference type="EMBL" id="CAJVPV010037463">
    <property type="protein sequence ID" value="CAG8755047.1"/>
    <property type="molecule type" value="Genomic_DNA"/>
</dbReference>